<sequence>MQAKKEQQWTDDAAFWDEAWADMNGRLDAAPPSRERSFVWWPFFLVFSAAIALAVYLAAFPSDDQDQPLSPTTNTGPEVVNTDGENTVATKPLKKTIVRNEELKERSSEASMKPGESQALASSSSPDRPVFSAPEPAAASAPSSPDVLPQPGQPETLRLPATRVASTTETANGDKPAPPNSNDVQEQRKPIAASPALPSSGMVVEPTKQDQKALLPFKSEPHRYRNPLTFAIAGTTGLNPVPPGISLGFGYRIKNGGRVSFPLSVRYRFDEIEVKDSPLNALLESDLSVGSPVNGSSDLLLIPETISSHALEISAGAAWEATPRLRFVSGLAAAYHMESFINFAGNTNSSFNGQLVSFENYDVYSLNSSRSADLLESLTQDGVAPDFSRWAFRAHLGVAYDLTPRFGAQLKLTRLIAQPDRTGIIQLQNNQLEFGVSYRFR</sequence>
<keyword evidence="2" id="KW-0472">Membrane</keyword>
<keyword evidence="4" id="KW-1185">Reference proteome</keyword>
<dbReference type="RefSeq" id="WP_147931541.1">
    <property type="nucleotide sequence ID" value="NZ_VOXD01000023.1"/>
</dbReference>
<gene>
    <name evidence="3" type="ORF">FUA23_14845</name>
</gene>
<keyword evidence="2" id="KW-0812">Transmembrane</keyword>
<dbReference type="Proteomes" id="UP000321907">
    <property type="component" value="Unassembled WGS sequence"/>
</dbReference>
<evidence type="ECO:0000256" key="2">
    <source>
        <dbReference type="SAM" id="Phobius"/>
    </source>
</evidence>
<protein>
    <recommendedName>
        <fullName evidence="5">Outer membrane protein beta-barrel domain-containing protein</fullName>
    </recommendedName>
</protein>
<feature type="transmembrane region" description="Helical" evidence="2">
    <location>
        <begin position="38"/>
        <end position="59"/>
    </location>
</feature>
<evidence type="ECO:0008006" key="5">
    <source>
        <dbReference type="Google" id="ProtNLM"/>
    </source>
</evidence>
<reference evidence="3 4" key="1">
    <citation type="submission" date="2019-08" db="EMBL/GenBank/DDBJ databases">
        <title>Lewinella sp. strain SSH13 Genome sequencing and assembly.</title>
        <authorList>
            <person name="Kim I."/>
        </authorList>
    </citation>
    <scope>NUCLEOTIDE SEQUENCE [LARGE SCALE GENOMIC DNA]</scope>
    <source>
        <strain evidence="3 4">SSH13</strain>
    </source>
</reference>
<evidence type="ECO:0000313" key="3">
    <source>
        <dbReference type="EMBL" id="TXF88412.1"/>
    </source>
</evidence>
<dbReference type="Gene3D" id="2.40.160.60">
    <property type="entry name" value="Outer membrane protein transport protein (OMPP1/FadL/TodX)"/>
    <property type="match status" value="1"/>
</dbReference>
<dbReference type="OrthoDB" id="1496304at2"/>
<dbReference type="EMBL" id="VOXD01000023">
    <property type="protein sequence ID" value="TXF88412.1"/>
    <property type="molecule type" value="Genomic_DNA"/>
</dbReference>
<evidence type="ECO:0000313" key="4">
    <source>
        <dbReference type="Proteomes" id="UP000321907"/>
    </source>
</evidence>
<feature type="region of interest" description="Disordered" evidence="1">
    <location>
        <begin position="63"/>
        <end position="209"/>
    </location>
</feature>
<evidence type="ECO:0000256" key="1">
    <source>
        <dbReference type="SAM" id="MobiDB-lite"/>
    </source>
</evidence>
<proteinExistence type="predicted"/>
<keyword evidence="2" id="KW-1133">Transmembrane helix</keyword>
<dbReference type="AlphaFoldDB" id="A0A5C7FFN2"/>
<name>A0A5C7FFN2_9BACT</name>
<feature type="compositionally biased region" description="Polar residues" evidence="1">
    <location>
        <begin position="67"/>
        <end position="76"/>
    </location>
</feature>
<feature type="compositionally biased region" description="Basic and acidic residues" evidence="1">
    <location>
        <begin position="98"/>
        <end position="108"/>
    </location>
</feature>
<feature type="compositionally biased region" description="Low complexity" evidence="1">
    <location>
        <begin position="132"/>
        <end position="145"/>
    </location>
</feature>
<organism evidence="3 4">
    <name type="scientific">Neolewinella aurantiaca</name>
    <dbReference type="NCBI Taxonomy" id="2602767"/>
    <lineage>
        <taxon>Bacteria</taxon>
        <taxon>Pseudomonadati</taxon>
        <taxon>Bacteroidota</taxon>
        <taxon>Saprospiria</taxon>
        <taxon>Saprospirales</taxon>
        <taxon>Lewinellaceae</taxon>
        <taxon>Neolewinella</taxon>
    </lineage>
</organism>
<accession>A0A5C7FFN2</accession>
<comment type="caution">
    <text evidence="3">The sequence shown here is derived from an EMBL/GenBank/DDBJ whole genome shotgun (WGS) entry which is preliminary data.</text>
</comment>